<accession>A0A0E9XRY0</accession>
<dbReference type="EMBL" id="GBXM01003386">
    <property type="protein sequence ID" value="JAI05192.1"/>
    <property type="molecule type" value="Transcribed_RNA"/>
</dbReference>
<evidence type="ECO:0000313" key="1">
    <source>
        <dbReference type="EMBL" id="JAI05192.1"/>
    </source>
</evidence>
<sequence length="43" mass="5080">MLFLVPMDWKSFTFNIYLADAFILSAIQKCISWSNDKHKTQVQ</sequence>
<proteinExistence type="predicted"/>
<dbReference type="AlphaFoldDB" id="A0A0E9XRY0"/>
<name>A0A0E9XRY0_ANGAN</name>
<protein>
    <submittedName>
        <fullName evidence="1">Uncharacterized protein</fullName>
    </submittedName>
</protein>
<reference evidence="1" key="2">
    <citation type="journal article" date="2015" name="Fish Shellfish Immunol.">
        <title>Early steps in the European eel (Anguilla anguilla)-Vibrio vulnificus interaction in the gills: Role of the RtxA13 toxin.</title>
        <authorList>
            <person name="Callol A."/>
            <person name="Pajuelo D."/>
            <person name="Ebbesson L."/>
            <person name="Teles M."/>
            <person name="MacKenzie S."/>
            <person name="Amaro C."/>
        </authorList>
    </citation>
    <scope>NUCLEOTIDE SEQUENCE</scope>
</reference>
<reference evidence="1" key="1">
    <citation type="submission" date="2014-11" db="EMBL/GenBank/DDBJ databases">
        <authorList>
            <person name="Amaro Gonzalez C."/>
        </authorList>
    </citation>
    <scope>NUCLEOTIDE SEQUENCE</scope>
</reference>
<organism evidence="1">
    <name type="scientific">Anguilla anguilla</name>
    <name type="common">European freshwater eel</name>
    <name type="synonym">Muraena anguilla</name>
    <dbReference type="NCBI Taxonomy" id="7936"/>
    <lineage>
        <taxon>Eukaryota</taxon>
        <taxon>Metazoa</taxon>
        <taxon>Chordata</taxon>
        <taxon>Craniata</taxon>
        <taxon>Vertebrata</taxon>
        <taxon>Euteleostomi</taxon>
        <taxon>Actinopterygii</taxon>
        <taxon>Neopterygii</taxon>
        <taxon>Teleostei</taxon>
        <taxon>Anguilliformes</taxon>
        <taxon>Anguillidae</taxon>
        <taxon>Anguilla</taxon>
    </lineage>
</organism>